<evidence type="ECO:0000256" key="2">
    <source>
        <dbReference type="ARBA" id="ARBA00023125"/>
    </source>
</evidence>
<proteinExistence type="predicted"/>
<dbReference type="SUPFAM" id="SSF48498">
    <property type="entry name" value="Tetracyclin repressor-like, C-terminal domain"/>
    <property type="match status" value="1"/>
</dbReference>
<evidence type="ECO:0000259" key="5">
    <source>
        <dbReference type="PROSITE" id="PS50977"/>
    </source>
</evidence>
<feature type="DNA-binding region" description="H-T-H motif" evidence="4">
    <location>
        <begin position="38"/>
        <end position="57"/>
    </location>
</feature>
<keyword evidence="2 4" id="KW-0238">DNA-binding</keyword>
<dbReference type="PANTHER" id="PTHR30055:SF148">
    <property type="entry name" value="TETR-FAMILY TRANSCRIPTIONAL REGULATOR"/>
    <property type="match status" value="1"/>
</dbReference>
<evidence type="ECO:0000256" key="4">
    <source>
        <dbReference type="PROSITE-ProRule" id="PRU00335"/>
    </source>
</evidence>
<dbReference type="InterPro" id="IPR050109">
    <property type="entry name" value="HTH-type_TetR-like_transc_reg"/>
</dbReference>
<sequence>MVAGAAHGRSRRSLADVVDACRAAVLAEVAETGFGRLAVEGVARRAGVAKTSIYRHWPSVEELLLDALSHAHPVEVATPGGGNLRSDLLRSLEQLVGWLGAPTAPAVAAILNERQRRPDLVEALYTRVFDTHGGRFTRTVIEHYAERGEIDARLVTPIVVDIGEALVIKHQIDTGQLPSAEVRAAIVDQAILPALCFPPVPDEGNST</sequence>
<dbReference type="Pfam" id="PF00440">
    <property type="entry name" value="TetR_N"/>
    <property type="match status" value="1"/>
</dbReference>
<dbReference type="InterPro" id="IPR001647">
    <property type="entry name" value="HTH_TetR"/>
</dbReference>
<keyword evidence="3" id="KW-0804">Transcription</keyword>
<dbReference type="Pfam" id="PF16859">
    <property type="entry name" value="TetR_C_11"/>
    <property type="match status" value="1"/>
</dbReference>
<dbReference type="InterPro" id="IPR009057">
    <property type="entry name" value="Homeodomain-like_sf"/>
</dbReference>
<dbReference type="GO" id="GO:0000976">
    <property type="term" value="F:transcription cis-regulatory region binding"/>
    <property type="evidence" value="ECO:0007669"/>
    <property type="project" value="TreeGrafter"/>
</dbReference>
<dbReference type="AlphaFoldDB" id="A0A7D6C5L8"/>
<dbReference type="SUPFAM" id="SSF46689">
    <property type="entry name" value="Homeodomain-like"/>
    <property type="match status" value="1"/>
</dbReference>
<name>A0A7D6C5L8_9ACTN</name>
<dbReference type="GO" id="GO:0003700">
    <property type="term" value="F:DNA-binding transcription factor activity"/>
    <property type="evidence" value="ECO:0007669"/>
    <property type="project" value="TreeGrafter"/>
</dbReference>
<dbReference type="Gene3D" id="1.10.10.60">
    <property type="entry name" value="Homeodomain-like"/>
    <property type="match status" value="1"/>
</dbReference>
<dbReference type="PANTHER" id="PTHR30055">
    <property type="entry name" value="HTH-TYPE TRANSCRIPTIONAL REGULATOR RUTR"/>
    <property type="match status" value="1"/>
</dbReference>
<evidence type="ECO:0000256" key="1">
    <source>
        <dbReference type="ARBA" id="ARBA00023015"/>
    </source>
</evidence>
<dbReference type="Gene3D" id="1.10.357.10">
    <property type="entry name" value="Tetracycline Repressor, domain 2"/>
    <property type="match status" value="1"/>
</dbReference>
<evidence type="ECO:0000256" key="3">
    <source>
        <dbReference type="ARBA" id="ARBA00023163"/>
    </source>
</evidence>
<reference evidence="6" key="1">
    <citation type="submission" date="2020-08" db="EMBL/GenBank/DDBJ databases">
        <title>A bifunctional nitrone conjugated secondary metabolite targeting the ribosome.</title>
        <authorList>
            <person name="Limbrick E.M."/>
            <person name="Graf M."/>
            <person name="Derewacz D.K."/>
            <person name="Nguyen F."/>
            <person name="Spraggins J.M."/>
            <person name="Wieland M."/>
            <person name="Ynigez-Gutierrez A.E."/>
            <person name="Reisman B.J."/>
            <person name="Zinshteyn B."/>
            <person name="McCulloch K."/>
            <person name="Iverson T.M."/>
            <person name="Green R."/>
            <person name="Wilson D.N."/>
            <person name="Bachmann B.O."/>
        </authorList>
    </citation>
    <scope>NUCLEOTIDE SEQUENCE</scope>
    <source>
        <strain evidence="6">Africana</strain>
    </source>
</reference>
<dbReference type="EMBL" id="CP058905">
    <property type="protein sequence ID" value="QLJ98404.1"/>
    <property type="molecule type" value="Genomic_DNA"/>
</dbReference>
<organism evidence="6">
    <name type="scientific">Micromonospora carbonacea</name>
    <dbReference type="NCBI Taxonomy" id="47853"/>
    <lineage>
        <taxon>Bacteria</taxon>
        <taxon>Bacillati</taxon>
        <taxon>Actinomycetota</taxon>
        <taxon>Actinomycetes</taxon>
        <taxon>Micromonosporales</taxon>
        <taxon>Micromonosporaceae</taxon>
        <taxon>Micromonospora</taxon>
    </lineage>
</organism>
<protein>
    <submittedName>
        <fullName evidence="6">TetR/AcrR family transcriptional regulator</fullName>
    </submittedName>
</protein>
<accession>A0A7D6C5L8</accession>
<keyword evidence="1" id="KW-0805">Transcription regulation</keyword>
<gene>
    <name evidence="6" type="ORF">HZU44_27590</name>
</gene>
<evidence type="ECO:0000313" key="6">
    <source>
        <dbReference type="EMBL" id="QLJ98404.1"/>
    </source>
</evidence>
<dbReference type="InterPro" id="IPR011075">
    <property type="entry name" value="TetR_C"/>
</dbReference>
<dbReference type="InterPro" id="IPR036271">
    <property type="entry name" value="Tet_transcr_reg_TetR-rel_C_sf"/>
</dbReference>
<dbReference type="PROSITE" id="PS50977">
    <property type="entry name" value="HTH_TETR_2"/>
    <property type="match status" value="1"/>
</dbReference>
<feature type="domain" description="HTH tetR-type" evidence="5">
    <location>
        <begin position="15"/>
        <end position="75"/>
    </location>
</feature>